<reference evidence="2 3" key="1">
    <citation type="submission" date="2016-10" db="EMBL/GenBank/DDBJ databases">
        <authorList>
            <person name="de Groot N.N."/>
        </authorList>
    </citation>
    <scope>NUCLEOTIDE SEQUENCE [LARGE SCALE GENOMIC DNA]</scope>
    <source>
        <strain evidence="2 3">DSM 25186</strain>
    </source>
</reference>
<keyword evidence="3" id="KW-1185">Reference proteome</keyword>
<dbReference type="Proteomes" id="UP000198510">
    <property type="component" value="Unassembled WGS sequence"/>
</dbReference>
<sequence length="95" mass="10714">MLGIVPQHWQHLLRQAKCITLATEDYDGTEDASTDSTEKDVEEQPQKELNDRLLTQLFTFQCIPHSLLPICYGDSRPSTLLQAETPHATPPPERG</sequence>
<evidence type="ECO:0000313" key="2">
    <source>
        <dbReference type="EMBL" id="SDL45940.1"/>
    </source>
</evidence>
<name>A0A1G9K7R1_9BACT</name>
<protein>
    <submittedName>
        <fullName evidence="2">Uncharacterized protein</fullName>
    </submittedName>
</protein>
<organism evidence="2 3">
    <name type="scientific">Catalinimonas alkaloidigena</name>
    <dbReference type="NCBI Taxonomy" id="1075417"/>
    <lineage>
        <taxon>Bacteria</taxon>
        <taxon>Pseudomonadati</taxon>
        <taxon>Bacteroidota</taxon>
        <taxon>Cytophagia</taxon>
        <taxon>Cytophagales</taxon>
        <taxon>Catalimonadaceae</taxon>
        <taxon>Catalinimonas</taxon>
    </lineage>
</organism>
<evidence type="ECO:0000256" key="1">
    <source>
        <dbReference type="SAM" id="MobiDB-lite"/>
    </source>
</evidence>
<feature type="region of interest" description="Disordered" evidence="1">
    <location>
        <begin position="26"/>
        <end position="47"/>
    </location>
</feature>
<evidence type="ECO:0000313" key="3">
    <source>
        <dbReference type="Proteomes" id="UP000198510"/>
    </source>
</evidence>
<accession>A0A1G9K7R1</accession>
<dbReference type="EMBL" id="FNFO01000006">
    <property type="protein sequence ID" value="SDL45940.1"/>
    <property type="molecule type" value="Genomic_DNA"/>
</dbReference>
<gene>
    <name evidence="2" type="ORF">SAMN05421823_10683</name>
</gene>
<dbReference type="AlphaFoldDB" id="A0A1G9K7R1"/>
<proteinExistence type="predicted"/>
<feature type="compositionally biased region" description="Basic and acidic residues" evidence="1">
    <location>
        <begin position="36"/>
        <end position="47"/>
    </location>
</feature>